<dbReference type="InterPro" id="IPR011050">
    <property type="entry name" value="Pectin_lyase_fold/virulence"/>
</dbReference>
<keyword evidence="1" id="KW-0677">Repeat</keyword>
<dbReference type="VEuPathDB" id="TrichDB:TVAGG3_0347820"/>
<feature type="compositionally biased region" description="Pro residues" evidence="2">
    <location>
        <begin position="13"/>
        <end position="23"/>
    </location>
</feature>
<dbReference type="Pfam" id="PF13229">
    <property type="entry name" value="Beta_helix"/>
    <property type="match status" value="2"/>
</dbReference>
<name>A2FHX0_TRIV3</name>
<accession>A2FHX0</accession>
<dbReference type="InterPro" id="IPR012334">
    <property type="entry name" value="Pectin_lyas_fold"/>
</dbReference>
<dbReference type="PANTHER" id="PTHR22990">
    <property type="entry name" value="F-BOX ONLY PROTEIN"/>
    <property type="match status" value="1"/>
</dbReference>
<evidence type="ECO:0000313" key="5">
    <source>
        <dbReference type="Proteomes" id="UP000001542"/>
    </source>
</evidence>
<feature type="region of interest" description="Disordered" evidence="2">
    <location>
        <begin position="1"/>
        <end position="103"/>
    </location>
</feature>
<feature type="compositionally biased region" description="Polar residues" evidence="2">
    <location>
        <begin position="42"/>
        <end position="52"/>
    </location>
</feature>
<dbReference type="AlphaFoldDB" id="A2FHX0"/>
<dbReference type="SMART" id="SM00710">
    <property type="entry name" value="PbH1"/>
    <property type="match status" value="8"/>
</dbReference>
<dbReference type="EMBL" id="DS113803">
    <property type="protein sequence ID" value="EAX95479.1"/>
    <property type="molecule type" value="Genomic_DNA"/>
</dbReference>
<proteinExistence type="predicted"/>
<dbReference type="InParanoid" id="A2FHX0"/>
<dbReference type="InterPro" id="IPR039448">
    <property type="entry name" value="Beta_helix"/>
</dbReference>
<reference evidence="4" key="1">
    <citation type="submission" date="2006-10" db="EMBL/GenBank/DDBJ databases">
        <authorList>
            <person name="Amadeo P."/>
            <person name="Zhao Q."/>
            <person name="Wortman J."/>
            <person name="Fraser-Liggett C."/>
            <person name="Carlton J."/>
        </authorList>
    </citation>
    <scope>NUCLEOTIDE SEQUENCE</scope>
    <source>
        <strain evidence="4">G3</strain>
    </source>
</reference>
<dbReference type="SUPFAM" id="SSF51126">
    <property type="entry name" value="Pectin lyase-like"/>
    <property type="match status" value="3"/>
</dbReference>
<dbReference type="SMR" id="A2FHX0"/>
<dbReference type="RefSeq" id="XP_001308409.1">
    <property type="nucleotide sequence ID" value="XM_001308408.1"/>
</dbReference>
<dbReference type="Gene3D" id="2.160.20.10">
    <property type="entry name" value="Single-stranded right-handed beta-helix, Pectin lyase-like"/>
    <property type="match status" value="2"/>
</dbReference>
<dbReference type="GO" id="GO:0006511">
    <property type="term" value="P:ubiquitin-dependent protein catabolic process"/>
    <property type="evidence" value="ECO:0000318"/>
    <property type="project" value="GO_Central"/>
</dbReference>
<organism evidence="4 5">
    <name type="scientific">Trichomonas vaginalis (strain ATCC PRA-98 / G3)</name>
    <dbReference type="NCBI Taxonomy" id="412133"/>
    <lineage>
        <taxon>Eukaryota</taxon>
        <taxon>Metamonada</taxon>
        <taxon>Parabasalia</taxon>
        <taxon>Trichomonadida</taxon>
        <taxon>Trichomonadidae</taxon>
        <taxon>Trichomonas</taxon>
    </lineage>
</organism>
<gene>
    <name evidence="4" type="ORF">TVAG_222740</name>
</gene>
<dbReference type="Proteomes" id="UP000001542">
    <property type="component" value="Unassembled WGS sequence"/>
</dbReference>
<dbReference type="KEGG" id="tva:4753234"/>
<dbReference type="PANTHER" id="PTHR22990:SF15">
    <property type="entry name" value="F-BOX ONLY PROTEIN 10"/>
    <property type="match status" value="1"/>
</dbReference>
<feature type="domain" description="Right handed beta helix" evidence="3">
    <location>
        <begin position="620"/>
        <end position="764"/>
    </location>
</feature>
<evidence type="ECO:0000313" key="4">
    <source>
        <dbReference type="EMBL" id="EAX95479.1"/>
    </source>
</evidence>
<dbReference type="VEuPathDB" id="TrichDB:TVAG_222740"/>
<feature type="domain" description="Right handed beta helix" evidence="3">
    <location>
        <begin position="310"/>
        <end position="464"/>
    </location>
</feature>
<dbReference type="InterPro" id="IPR051550">
    <property type="entry name" value="SCF-Subunits/Alg-Epimerases"/>
</dbReference>
<sequence>MTPPKYKIQLEKPIPPPPPPPPVYNGRGPSTTFNMPQAPVANPNNQHFQYNMTIPELLPPPPGAQPPPVPGGLLPPDKSNQNVPPSPLEKLLSSGIPGGADAQLGQDAIHDAHKFTDIFGSQFIPDTAMMNSISVLMNNKGDKKAKFNFNPGMFQSPDAFMVMPPPAPQKELNLKANAALSFTPEASITFSRAVYPTIQACIDAAPNKSYIYIPTGIYPERLKINKKVALEGTGSISICGADITDNCSLHKITFQCDNHGKGGDVNITNHAIVSFSNVSFFTNETNALAIKEDSIVTLADCKITSLMLPCVFVNAQSSILATNSNFEGSQTYGILLADESSAHIENCILKRNGKAAICTTGTSTVTIVGSQIEFNNDAIEINETGQVNINNSSISLNQDYGIIIKCRSFVQVKNCNFDSNKEGSVLAYNNGIFFSFDSLFKGSPDKPIIYLAGGAQMSSSGDNFSGKCLGAIASASKSEIYCENSSFSMQGSGIIANQSTITLQDISCSATVMAVQVASSFIEVKNSKFASDQTTFSLAGIRGTVINCDFTGKSIGAAINNVELRFVNCSFIGYNQAVSVAVGKPLFDQCSFKTNQTGIENNDGTLSLTNCVFEHNGTHINHKNNQMHVTKCKFLSAQQSAFIQTGGKVAITETEFKSNKTGVDASSSEILIDSCTFTSNGMFGVQVRGKSSLIISKSKFTDHFKSLLLIASRSAINDCTFEQASCGHIELMRSNVNMDNCTVSNTPCGFQVTESSMLSFVNSSVKSCEKGLNVIGPKSSASVVNVRFSQTLTPFSGDVQRIKQQNLIVE</sequence>
<keyword evidence="5" id="KW-1185">Reference proteome</keyword>
<feature type="compositionally biased region" description="Pro residues" evidence="2">
    <location>
        <begin position="57"/>
        <end position="70"/>
    </location>
</feature>
<evidence type="ECO:0000256" key="2">
    <source>
        <dbReference type="SAM" id="MobiDB-lite"/>
    </source>
</evidence>
<dbReference type="InterPro" id="IPR006626">
    <property type="entry name" value="PbH1"/>
</dbReference>
<dbReference type="GO" id="GO:0042981">
    <property type="term" value="P:regulation of apoptotic process"/>
    <property type="evidence" value="ECO:0000318"/>
    <property type="project" value="GO_Central"/>
</dbReference>
<evidence type="ECO:0000259" key="3">
    <source>
        <dbReference type="Pfam" id="PF13229"/>
    </source>
</evidence>
<evidence type="ECO:0000256" key="1">
    <source>
        <dbReference type="ARBA" id="ARBA00022737"/>
    </source>
</evidence>
<reference evidence="4" key="2">
    <citation type="journal article" date="2007" name="Science">
        <title>Draft genome sequence of the sexually transmitted pathogen Trichomonas vaginalis.</title>
        <authorList>
            <person name="Carlton J.M."/>
            <person name="Hirt R.P."/>
            <person name="Silva J.C."/>
            <person name="Delcher A.L."/>
            <person name="Schatz M."/>
            <person name="Zhao Q."/>
            <person name="Wortman J.R."/>
            <person name="Bidwell S.L."/>
            <person name="Alsmark U.C.M."/>
            <person name="Besteiro S."/>
            <person name="Sicheritz-Ponten T."/>
            <person name="Noel C.J."/>
            <person name="Dacks J.B."/>
            <person name="Foster P.G."/>
            <person name="Simillion C."/>
            <person name="Van de Peer Y."/>
            <person name="Miranda-Saavedra D."/>
            <person name="Barton G.J."/>
            <person name="Westrop G.D."/>
            <person name="Mueller S."/>
            <person name="Dessi D."/>
            <person name="Fiori P.L."/>
            <person name="Ren Q."/>
            <person name="Paulsen I."/>
            <person name="Zhang H."/>
            <person name="Bastida-Corcuera F.D."/>
            <person name="Simoes-Barbosa A."/>
            <person name="Brown M.T."/>
            <person name="Hayes R.D."/>
            <person name="Mukherjee M."/>
            <person name="Okumura C.Y."/>
            <person name="Schneider R."/>
            <person name="Smith A.J."/>
            <person name="Vanacova S."/>
            <person name="Villalvazo M."/>
            <person name="Haas B.J."/>
            <person name="Pertea M."/>
            <person name="Feldblyum T.V."/>
            <person name="Utterback T.R."/>
            <person name="Shu C.L."/>
            <person name="Osoegawa K."/>
            <person name="de Jong P.J."/>
            <person name="Hrdy I."/>
            <person name="Horvathova L."/>
            <person name="Zubacova Z."/>
            <person name="Dolezal P."/>
            <person name="Malik S.B."/>
            <person name="Logsdon J.M. Jr."/>
            <person name="Henze K."/>
            <person name="Gupta A."/>
            <person name="Wang C.C."/>
            <person name="Dunne R.L."/>
            <person name="Upcroft J.A."/>
            <person name="Upcroft P."/>
            <person name="White O."/>
            <person name="Salzberg S.L."/>
            <person name="Tang P."/>
            <person name="Chiu C.-H."/>
            <person name="Lee Y.-S."/>
            <person name="Embley T.M."/>
            <person name="Coombs G.H."/>
            <person name="Mottram J.C."/>
            <person name="Tachezy J."/>
            <person name="Fraser-Liggett C.M."/>
            <person name="Johnson P.J."/>
        </authorList>
    </citation>
    <scope>NUCLEOTIDE SEQUENCE [LARGE SCALE GENOMIC DNA]</scope>
    <source>
        <strain evidence="4">G3</strain>
    </source>
</reference>
<protein>
    <recommendedName>
        <fullName evidence="3">Right handed beta helix domain-containing protein</fullName>
    </recommendedName>
</protein>